<feature type="compositionally biased region" description="Basic and acidic residues" evidence="1">
    <location>
        <begin position="192"/>
        <end position="205"/>
    </location>
</feature>
<evidence type="ECO:0000256" key="1">
    <source>
        <dbReference type="SAM" id="MobiDB-lite"/>
    </source>
</evidence>
<accession>A0A8E2AUG9</accession>
<evidence type="ECO:0000313" key="3">
    <source>
        <dbReference type="Proteomes" id="UP000250043"/>
    </source>
</evidence>
<keyword evidence="3" id="KW-1185">Reference proteome</keyword>
<dbReference type="AlphaFoldDB" id="A0A8E2AUG9"/>
<name>A0A8E2AUG9_9APHY</name>
<evidence type="ECO:0000313" key="2">
    <source>
        <dbReference type="EMBL" id="OCH89434.1"/>
    </source>
</evidence>
<sequence length="226" mass="24978">MGQTRRTNVIFHSSGNPTLACLDARGRQSDCMDSMRCAPSRPKYGHSLPLQAIWGFRVDINMMVMAMAIAAHGQAHLARGNSVAAPATLHDVSPSRLGSLRDGRLARAARRRVCYGAASGRQWNRGDIDWRGRREDVFPVQAVAALSTGAVRWKYGARHRCCADFDRRARHREATAIQDRPKARRKKTRTAHAAERRGCDGTKQGHADCRALRRCGAVRGSPVRVA</sequence>
<dbReference type="Proteomes" id="UP000250043">
    <property type="component" value="Unassembled WGS sequence"/>
</dbReference>
<feature type="region of interest" description="Disordered" evidence="1">
    <location>
        <begin position="178"/>
        <end position="205"/>
    </location>
</feature>
<protein>
    <submittedName>
        <fullName evidence="2">Uncharacterized protein</fullName>
    </submittedName>
</protein>
<reference evidence="2 3" key="1">
    <citation type="submission" date="2016-07" db="EMBL/GenBank/DDBJ databases">
        <title>Draft genome of the white-rot fungus Obba rivulosa 3A-2.</title>
        <authorList>
            <consortium name="DOE Joint Genome Institute"/>
            <person name="Miettinen O."/>
            <person name="Riley R."/>
            <person name="Acob R."/>
            <person name="Barry K."/>
            <person name="Cullen D."/>
            <person name="De Vries R."/>
            <person name="Hainaut M."/>
            <person name="Hatakka A."/>
            <person name="Henrissat B."/>
            <person name="Hilden K."/>
            <person name="Kuo R."/>
            <person name="Labutti K."/>
            <person name="Lipzen A."/>
            <person name="Makela M.R."/>
            <person name="Sandor L."/>
            <person name="Spatafora J.W."/>
            <person name="Grigoriev I.V."/>
            <person name="Hibbett D.S."/>
        </authorList>
    </citation>
    <scope>NUCLEOTIDE SEQUENCE [LARGE SCALE GENOMIC DNA]</scope>
    <source>
        <strain evidence="2 3">3A-2</strain>
    </source>
</reference>
<gene>
    <name evidence="2" type="ORF">OBBRIDRAFT_667118</name>
</gene>
<dbReference type="EMBL" id="KV722427">
    <property type="protein sequence ID" value="OCH89434.1"/>
    <property type="molecule type" value="Genomic_DNA"/>
</dbReference>
<organism evidence="2 3">
    <name type="scientific">Obba rivulosa</name>
    <dbReference type="NCBI Taxonomy" id="1052685"/>
    <lineage>
        <taxon>Eukaryota</taxon>
        <taxon>Fungi</taxon>
        <taxon>Dikarya</taxon>
        <taxon>Basidiomycota</taxon>
        <taxon>Agaricomycotina</taxon>
        <taxon>Agaricomycetes</taxon>
        <taxon>Polyporales</taxon>
        <taxon>Gelatoporiaceae</taxon>
        <taxon>Obba</taxon>
    </lineage>
</organism>
<proteinExistence type="predicted"/>